<gene>
    <name evidence="20" type="ORF">QR685DRAFT_126544</name>
</gene>
<dbReference type="SUPFAM" id="SSF54928">
    <property type="entry name" value="RNA-binding domain, RBD"/>
    <property type="match status" value="1"/>
</dbReference>
<keyword evidence="9" id="KW-0156">Chromatin regulator</keyword>
<dbReference type="CDD" id="cd12302">
    <property type="entry name" value="RRM_scSet1p_like"/>
    <property type="match status" value="1"/>
</dbReference>
<dbReference type="PANTHER" id="PTHR45814:SF2">
    <property type="entry name" value="HISTONE-LYSINE N-METHYLTRANSFERASE SETD1"/>
    <property type="match status" value="1"/>
</dbReference>
<feature type="compositionally biased region" description="Polar residues" evidence="17">
    <location>
        <begin position="70"/>
        <end position="80"/>
    </location>
</feature>
<evidence type="ECO:0000256" key="14">
    <source>
        <dbReference type="ARBA" id="ARBA00047571"/>
    </source>
</evidence>
<dbReference type="Pfam" id="PF11767">
    <property type="entry name" value="SET_assoc"/>
    <property type="match status" value="1"/>
</dbReference>
<dbReference type="InterPro" id="IPR044570">
    <property type="entry name" value="Set1-like"/>
</dbReference>
<feature type="compositionally biased region" description="Basic and acidic residues" evidence="17">
    <location>
        <begin position="868"/>
        <end position="884"/>
    </location>
</feature>
<feature type="compositionally biased region" description="Basic and acidic residues" evidence="17">
    <location>
        <begin position="758"/>
        <end position="784"/>
    </location>
</feature>
<evidence type="ECO:0000256" key="7">
    <source>
        <dbReference type="ARBA" id="ARBA00022679"/>
    </source>
</evidence>
<dbReference type="Proteomes" id="UP001451303">
    <property type="component" value="Unassembled WGS sequence"/>
</dbReference>
<dbReference type="InterPro" id="IPR001214">
    <property type="entry name" value="SET_dom"/>
</dbReference>
<comment type="subcellular location">
    <subcellularLocation>
        <location evidence="2">Chromosome</location>
    </subcellularLocation>
    <subcellularLocation>
        <location evidence="1">Nucleus</location>
    </subcellularLocation>
</comment>
<dbReference type="PROSITE" id="PS51572">
    <property type="entry name" value="SAM_MT43_1"/>
    <property type="match status" value="1"/>
</dbReference>
<feature type="compositionally biased region" description="Basic and acidic residues" evidence="17">
    <location>
        <begin position="908"/>
        <end position="929"/>
    </location>
</feature>
<feature type="region of interest" description="Disordered" evidence="17">
    <location>
        <begin position="555"/>
        <end position="607"/>
    </location>
</feature>
<comment type="catalytic activity">
    <reaction evidence="16">
        <text>N(6),N(6)-dimethyl-L-lysyl(4)-[histone H3] + S-adenosyl-L-methionine = N(6),N(6),N(6)-trimethyl-L-lysyl(4)-[histone H3] + S-adenosyl-L-homocysteine + H(+)</text>
        <dbReference type="Rhea" id="RHEA:60272"/>
        <dbReference type="Rhea" id="RHEA-COMP:15537"/>
        <dbReference type="Rhea" id="RHEA-COMP:15540"/>
        <dbReference type="ChEBI" id="CHEBI:15378"/>
        <dbReference type="ChEBI" id="CHEBI:57856"/>
        <dbReference type="ChEBI" id="CHEBI:59789"/>
        <dbReference type="ChEBI" id="CHEBI:61961"/>
        <dbReference type="ChEBI" id="CHEBI:61976"/>
    </reaction>
</comment>
<evidence type="ECO:0000256" key="15">
    <source>
        <dbReference type="ARBA" id="ARBA00047583"/>
    </source>
</evidence>
<feature type="compositionally biased region" description="Basic and acidic residues" evidence="17">
    <location>
        <begin position="964"/>
        <end position="982"/>
    </location>
</feature>
<dbReference type="CDD" id="cd20072">
    <property type="entry name" value="SET_SET1"/>
    <property type="match status" value="1"/>
</dbReference>
<keyword evidence="8" id="KW-0949">S-adenosyl-L-methionine</keyword>
<feature type="compositionally biased region" description="Low complexity" evidence="17">
    <location>
        <begin position="105"/>
        <end position="121"/>
    </location>
</feature>
<evidence type="ECO:0000256" key="5">
    <source>
        <dbReference type="ARBA" id="ARBA00022454"/>
    </source>
</evidence>
<comment type="catalytic activity">
    <reaction evidence="15">
        <text>N(6)-methyl-L-lysyl(4)-[histone H3] + S-adenosyl-L-methionine = N(6),N(6)-dimethyl-L-lysyl(4)-[histone H3] + S-adenosyl-L-homocysteine + H(+)</text>
        <dbReference type="Rhea" id="RHEA:60268"/>
        <dbReference type="Rhea" id="RHEA-COMP:15540"/>
        <dbReference type="Rhea" id="RHEA-COMP:15543"/>
        <dbReference type="ChEBI" id="CHEBI:15378"/>
        <dbReference type="ChEBI" id="CHEBI:57856"/>
        <dbReference type="ChEBI" id="CHEBI:59789"/>
        <dbReference type="ChEBI" id="CHEBI:61929"/>
        <dbReference type="ChEBI" id="CHEBI:61976"/>
    </reaction>
</comment>
<dbReference type="PANTHER" id="PTHR45814">
    <property type="entry name" value="HISTONE-LYSINE N-METHYLTRANSFERASE SETD1"/>
    <property type="match status" value="1"/>
</dbReference>
<dbReference type="EMBL" id="JAVLET010000015">
    <property type="protein sequence ID" value="KAL0465789.1"/>
    <property type="molecule type" value="Genomic_DNA"/>
</dbReference>
<feature type="region of interest" description="Disordered" evidence="17">
    <location>
        <begin position="839"/>
        <end position="986"/>
    </location>
</feature>
<feature type="compositionally biased region" description="Low complexity" evidence="17">
    <location>
        <begin position="7"/>
        <end position="18"/>
    </location>
</feature>
<comment type="subunit">
    <text evidence="13">Component of the Set1C/COMPASS complex.</text>
</comment>
<dbReference type="InterPro" id="IPR017111">
    <property type="entry name" value="Set1_fungi"/>
</dbReference>
<evidence type="ECO:0000256" key="10">
    <source>
        <dbReference type="ARBA" id="ARBA00023242"/>
    </source>
</evidence>
<feature type="compositionally biased region" description="Polar residues" evidence="17">
    <location>
        <begin position="843"/>
        <end position="855"/>
    </location>
</feature>
<dbReference type="SMART" id="SM00317">
    <property type="entry name" value="SET"/>
    <property type="match status" value="1"/>
</dbReference>
<evidence type="ECO:0000256" key="11">
    <source>
        <dbReference type="ARBA" id="ARBA00030093"/>
    </source>
</evidence>
<evidence type="ECO:0000256" key="1">
    <source>
        <dbReference type="ARBA" id="ARBA00004123"/>
    </source>
</evidence>
<feature type="region of interest" description="Disordered" evidence="17">
    <location>
        <begin position="1"/>
        <end position="150"/>
    </location>
</feature>
<dbReference type="PROSITE" id="PS50280">
    <property type="entry name" value="SET"/>
    <property type="match status" value="1"/>
</dbReference>
<dbReference type="SMART" id="SM01291">
    <property type="entry name" value="N-SET"/>
    <property type="match status" value="1"/>
</dbReference>
<evidence type="ECO:0000313" key="21">
    <source>
        <dbReference type="Proteomes" id="UP001451303"/>
    </source>
</evidence>
<evidence type="ECO:0000256" key="4">
    <source>
        <dbReference type="ARBA" id="ARBA00015839"/>
    </source>
</evidence>
<proteinExistence type="predicted"/>
<sequence length="1317" mass="145986">MSRSSGASFAQFFPAAPRAARDRATERERARMRAQASSPTQPVDTNGHRTPLSSFTSNRSDDGASPGRSHITSLNHSSSAGADATRPPLEDTESLPGDTLNTVGSASSHASTSSSIFSSSTRQPAMASASVRNSHTHNSTTPLTTADSPSSLYLSTSLHAKPHSVSPHYADKQNGLAPILNGSATDSLVPLPDGTERVPPRDPSRSVLCTICTYDPLLDKKLSSSEKKKAKPIYKDYGLNDEDDAPPSDPRLAHGGKLSYINVNFHLPKAQLIDAPSNLKPYPYDPKTSCGPGPPVQILVRGFNPLIAFTKVTTIFASFGDIAESSNKMHPETGSYLGFATIRYKDSKPTSSRPVPVPAHQAARRAVRGMHGRRIEANQVRVEFDPEGRKSKALMEAVLKKSRETSQTPSAAYKIPTGPKPRAGEVIPGPPPTAPKGPAAHRALGGSEAGWTSTKPRHPSIIETEPIVNHIKSEPYIFVAHEYVPVMPTTVAHMKKRLKQYGFDDIRADRMGYYIIFRDSHYGRDEASKCYNSANDTAFFTYSMVMNLHLFGTVGKSSRSSEDHRRHSYGSEKRPPPEHRQRDDQDRRRRDEEADIEEEKKQRAKNLDPVKEAAEVIRREMTEHLLKTIRTKITLPAVFDYLNPVNHAAKRRKLNIDDSHSGTIPSIVFDDSEGRSSPVGTPNSRADPIERRTARADVSTLRVRKLKSRGVNARKHGFNDPFARARPTQRVDLRSLHHRLNSDSDDDSDDGVDNRYSMIRDTEEPESRPRSRVSSEEDRNKEETGSWVAGEDDSMTEASFALNDTSVLLKKRKLDLPAETATKRQKKVEELFEATIARVETELPSQEQAVESATPTGIEAPSNGLPDADVKAEPAEDKETEDSRLPTPIPDNAKPKKKAKAKKKSKKQIFEEREALKKQQQEIFEREALRAAGVEDIEGTPDAEAKSQVGEPEPVPEPVPEPELETKGEAPEAPETESKPDLDPELYPSEVVDALVLPKDFNLDIGTLKLVPFQGEDGPDAQRLQRKFGTAKLDCDAELWLWRRNRIRQLNSEDGSIDKPVGIGGYYVPNSTGCARTEGVKKILNSEKSKYLPHHIKVKKAREEREKNAKNGNTNSVAAAAEAARLAADSLVAKGNSRANRVNNRRYVAEINDQRKNFGQDSDVLRFNQLKKRKKPVKFARSAIHNWGLYAMENINKDDMIIEYVGEEVRQQIAELREARYLKSGIGSSYLFRIDDNTVIDATKKGGIARFINHSCMPNCTAKIIKVEGSKRIVIYALRDIAQNEELTYDYKFEREIGSTDRIPCLCGTAACKGFLN</sequence>
<name>A0ABR3CZD3_NEUIN</name>
<dbReference type="Gene3D" id="3.30.70.330">
    <property type="match status" value="1"/>
</dbReference>
<evidence type="ECO:0000256" key="17">
    <source>
        <dbReference type="SAM" id="MobiDB-lite"/>
    </source>
</evidence>
<dbReference type="InterPro" id="IPR024657">
    <property type="entry name" value="COMPASS_Set1_N-SET"/>
</dbReference>
<keyword evidence="6" id="KW-0489">Methyltransferase</keyword>
<evidence type="ECO:0000259" key="18">
    <source>
        <dbReference type="PROSITE" id="PS50280"/>
    </source>
</evidence>
<comment type="catalytic activity">
    <reaction evidence="14">
        <text>L-lysyl(4)-[histone H3] + 3 S-adenosyl-L-methionine = N(6),N(6),N(6)-trimethyl-L-lysyl(4)-[histone H3] + 3 S-adenosyl-L-homocysteine + 3 H(+)</text>
        <dbReference type="Rhea" id="RHEA:60260"/>
        <dbReference type="Rhea" id="RHEA-COMP:15537"/>
        <dbReference type="Rhea" id="RHEA-COMP:15547"/>
        <dbReference type="ChEBI" id="CHEBI:15378"/>
        <dbReference type="ChEBI" id="CHEBI:29969"/>
        <dbReference type="ChEBI" id="CHEBI:57856"/>
        <dbReference type="ChEBI" id="CHEBI:59789"/>
        <dbReference type="ChEBI" id="CHEBI:61961"/>
        <dbReference type="EC" id="2.1.1.354"/>
    </reaction>
</comment>
<evidence type="ECO:0000313" key="20">
    <source>
        <dbReference type="EMBL" id="KAL0465789.1"/>
    </source>
</evidence>
<evidence type="ECO:0000256" key="2">
    <source>
        <dbReference type="ARBA" id="ARBA00004286"/>
    </source>
</evidence>
<comment type="caution">
    <text evidence="20">The sequence shown here is derived from an EMBL/GenBank/DDBJ whole genome shotgun (WGS) entry which is preliminary data.</text>
</comment>
<evidence type="ECO:0000256" key="13">
    <source>
        <dbReference type="ARBA" id="ARBA00044515"/>
    </source>
</evidence>
<evidence type="ECO:0000256" key="8">
    <source>
        <dbReference type="ARBA" id="ARBA00022691"/>
    </source>
</evidence>
<dbReference type="InterPro" id="IPR003616">
    <property type="entry name" value="Post-SET_dom"/>
</dbReference>
<evidence type="ECO:0000256" key="12">
    <source>
        <dbReference type="ARBA" id="ARBA00044492"/>
    </source>
</evidence>
<feature type="compositionally biased region" description="Basic residues" evidence="17">
    <location>
        <begin position="895"/>
        <end position="907"/>
    </location>
</feature>
<keyword evidence="5" id="KW-0158">Chromosome</keyword>
<dbReference type="PIRSF" id="PIRSF037104">
    <property type="entry name" value="Histone_H3-K4_mtfrase_Set1_fun"/>
    <property type="match status" value="1"/>
</dbReference>
<feature type="region of interest" description="Disordered" evidence="17">
    <location>
        <begin position="400"/>
        <end position="458"/>
    </location>
</feature>
<keyword evidence="21" id="KW-1185">Reference proteome</keyword>
<dbReference type="InterPro" id="IPR012677">
    <property type="entry name" value="Nucleotide-bd_a/b_plait_sf"/>
</dbReference>
<evidence type="ECO:0000256" key="6">
    <source>
        <dbReference type="ARBA" id="ARBA00022603"/>
    </source>
</evidence>
<dbReference type="Pfam" id="PF00856">
    <property type="entry name" value="SET"/>
    <property type="match status" value="1"/>
</dbReference>
<feature type="compositionally biased region" description="Polar residues" evidence="17">
    <location>
        <begin position="130"/>
        <end position="150"/>
    </location>
</feature>
<dbReference type="Gene3D" id="2.170.270.10">
    <property type="entry name" value="SET domain"/>
    <property type="match status" value="1"/>
</dbReference>
<comment type="function">
    <text evidence="12">Catalytic component of the COMPASS (Set1C) complex that specifically mono-, di- and trimethylates histone H3 to form H3K4me1/2/3. Binds RNAs which might negatively affect its histone methyltransferase activity. COMPASS recognizes ubiquitinated H2B on one face of the nucleosome which stimulates the methylation of H3 on the opposing face.</text>
</comment>
<feature type="compositionally biased region" description="Basic and acidic residues" evidence="17">
    <location>
        <begin position="19"/>
        <end position="31"/>
    </location>
</feature>
<evidence type="ECO:0000256" key="16">
    <source>
        <dbReference type="ARBA" id="ARBA00049129"/>
    </source>
</evidence>
<dbReference type="InterPro" id="IPR035979">
    <property type="entry name" value="RBD_domain_sf"/>
</dbReference>
<feature type="domain" description="SET" evidence="18">
    <location>
        <begin position="1175"/>
        <end position="1292"/>
    </location>
</feature>
<feature type="compositionally biased region" description="Basic residues" evidence="17">
    <location>
        <begin position="702"/>
        <end position="716"/>
    </location>
</feature>
<dbReference type="SMART" id="SM00508">
    <property type="entry name" value="PostSET"/>
    <property type="match status" value="1"/>
</dbReference>
<feature type="region of interest" description="Disordered" evidence="17">
    <location>
        <begin position="667"/>
        <end position="793"/>
    </location>
</feature>
<dbReference type="SUPFAM" id="SSF82199">
    <property type="entry name" value="SET domain"/>
    <property type="match status" value="1"/>
</dbReference>
<dbReference type="PROSITE" id="PS50868">
    <property type="entry name" value="POST_SET"/>
    <property type="match status" value="1"/>
</dbReference>
<keyword evidence="10" id="KW-0539">Nucleus</keyword>
<reference evidence="20 21" key="1">
    <citation type="submission" date="2023-09" db="EMBL/GenBank/DDBJ databases">
        <title>Multi-omics analysis of a traditional fermented food reveals byproduct-associated fungal strains for waste-to-food upcycling.</title>
        <authorList>
            <consortium name="Lawrence Berkeley National Laboratory"/>
            <person name="Rekdal V.M."/>
            <person name="Villalobos-Escobedo J.M."/>
            <person name="Rodriguez-Valeron N."/>
            <person name="Garcia M.O."/>
            <person name="Vasquez D.P."/>
            <person name="Damayanti I."/>
            <person name="Sorensen P.M."/>
            <person name="Baidoo E.E."/>
            <person name="De Carvalho A.C."/>
            <person name="Riley R."/>
            <person name="Lipzen A."/>
            <person name="He G."/>
            <person name="Yan M."/>
            <person name="Haridas S."/>
            <person name="Daum C."/>
            <person name="Yoshinaga Y."/>
            <person name="Ng V."/>
            <person name="Grigoriev I.V."/>
            <person name="Munk R."/>
            <person name="Nuraida L."/>
            <person name="Wijaya C.H."/>
            <person name="Morales P.-C."/>
            <person name="Keasling J.D."/>
        </authorList>
    </citation>
    <scope>NUCLEOTIDE SEQUENCE [LARGE SCALE GENOMIC DNA]</scope>
    <source>
        <strain evidence="20 21">FGSC 2613</strain>
    </source>
</reference>
<evidence type="ECO:0000256" key="9">
    <source>
        <dbReference type="ARBA" id="ARBA00022853"/>
    </source>
</evidence>
<evidence type="ECO:0000256" key="3">
    <source>
        <dbReference type="ARBA" id="ARBA00012182"/>
    </source>
</evidence>
<organism evidence="20 21">
    <name type="scientific">Neurospora intermedia</name>
    <dbReference type="NCBI Taxonomy" id="5142"/>
    <lineage>
        <taxon>Eukaryota</taxon>
        <taxon>Fungi</taxon>
        <taxon>Dikarya</taxon>
        <taxon>Ascomycota</taxon>
        <taxon>Pezizomycotina</taxon>
        <taxon>Sordariomycetes</taxon>
        <taxon>Sordariomycetidae</taxon>
        <taxon>Sordariales</taxon>
        <taxon>Sordariaceae</taxon>
        <taxon>Neurospora</taxon>
    </lineage>
</organism>
<feature type="compositionally biased region" description="Basic and acidic residues" evidence="17">
    <location>
        <begin position="559"/>
        <end position="607"/>
    </location>
</feature>
<dbReference type="InterPro" id="IPR046341">
    <property type="entry name" value="SET_dom_sf"/>
</dbReference>
<dbReference type="EC" id="2.1.1.354" evidence="3"/>
<keyword evidence="7" id="KW-0808">Transferase</keyword>
<feature type="domain" description="Post-SET" evidence="19">
    <location>
        <begin position="1301"/>
        <end position="1317"/>
    </location>
</feature>
<dbReference type="Pfam" id="PF11764">
    <property type="entry name" value="N-SET"/>
    <property type="match status" value="1"/>
</dbReference>
<protein>
    <recommendedName>
        <fullName evidence="4">Histone-lysine N-methyltransferase, H3 lysine-4 specific</fullName>
        <ecNumber evidence="3">2.1.1.354</ecNumber>
    </recommendedName>
    <alternativeName>
        <fullName evidence="11">SET domain-containing protein 1</fullName>
    </alternativeName>
</protein>
<evidence type="ECO:0000259" key="19">
    <source>
        <dbReference type="PROSITE" id="PS50868"/>
    </source>
</evidence>
<accession>A0ABR3CZD3</accession>
<feature type="region of interest" description="Disordered" evidence="17">
    <location>
        <begin position="163"/>
        <end position="183"/>
    </location>
</feature>
<dbReference type="InterPro" id="IPR024636">
    <property type="entry name" value="SET_assoc"/>
</dbReference>